<dbReference type="AlphaFoldDB" id="F2NS10"/>
<comment type="similarity">
    <text evidence="1">Belongs to the glycosyl hydrolase 57 family.</text>
</comment>
<dbReference type="InterPro" id="IPR052046">
    <property type="entry name" value="GH57_Enzymes"/>
</dbReference>
<sequence>MKSKFCLVLNADLESSDETVLLEKNYQNVFKPLLSFLYSHKDFFLTIGFSGPQLSHYEKKHPESIELLHELSSKRQIEIIGGGYYSPIFPLLLPMDRSGQIEKMNSLVRSTIGKRPCGMTLFGSIWDSCLVSTFQSCGMEYVFLDSSLVPKKHLKCCPLIASEQGRSIKIFPSYKNLIPLENESCQEWTSRIKTFASKIRPEQFPFSDEFFEPVLSLCFSFEQFGSFMKSQCFASVSENSEDVSFTTPYLYLKKSKCFSPAYIPAGMDSEISKWSLIPFEQVENKTGFPPTIQDYLNLYLQNKRLYERMVYISMLVSQCKGGDKVRKTASSEMLWKAQDGTNYLSPSFGVPSPAEKRQKAFRALNEAERLIREAAKIFRESLTSFDCNGDGLNEYICQMEKYNAVVSLQGGQISELNFIKSGANYAASLSRIEKFDSGTDFYNRGFFSDHLIETEKFEKYLAEKTIENCIFSNSQFSEKKLESKRKEIQLEGNGLFSSMKLPVKLRKNFTFSSSGITVQYILKNESPIELNAFFAVELNFSQTRFDKKFEMESQYSTEAILNETRLLLPDSFYADEGVSIIQVKDSADKRIFVIEPNEDSGLSCAMIAFKRPVDSLEPKVTSSTYKVALFWNINLSAGMEKEKTINLSVMPLKNNISVK</sequence>
<dbReference type="STRING" id="869209.Tresu_1339"/>
<organism evidence="5 6">
    <name type="scientific">Treponema succinifaciens (strain ATCC 33096 / DSM 2489 / 6091)</name>
    <dbReference type="NCBI Taxonomy" id="869209"/>
    <lineage>
        <taxon>Bacteria</taxon>
        <taxon>Pseudomonadati</taxon>
        <taxon>Spirochaetota</taxon>
        <taxon>Spirochaetia</taxon>
        <taxon>Spirochaetales</taxon>
        <taxon>Treponemataceae</taxon>
        <taxon>Treponema</taxon>
    </lineage>
</organism>
<keyword evidence="6" id="KW-1185">Reference proteome</keyword>
<evidence type="ECO:0000256" key="2">
    <source>
        <dbReference type="ARBA" id="ARBA00023277"/>
    </source>
</evidence>
<dbReference type="SUPFAM" id="SSF74650">
    <property type="entry name" value="Galactose mutarotase-like"/>
    <property type="match status" value="1"/>
</dbReference>
<accession>F2NS10</accession>
<evidence type="ECO:0000313" key="5">
    <source>
        <dbReference type="EMBL" id="AEB14246.1"/>
    </source>
</evidence>
<dbReference type="GeneID" id="302998500"/>
<dbReference type="GO" id="GO:0005975">
    <property type="term" value="P:carbohydrate metabolic process"/>
    <property type="evidence" value="ECO:0007669"/>
    <property type="project" value="InterPro"/>
</dbReference>
<evidence type="ECO:0000259" key="3">
    <source>
        <dbReference type="Pfam" id="PF03065"/>
    </source>
</evidence>
<reference evidence="5 6" key="1">
    <citation type="journal article" date="2011" name="Stand. Genomic Sci.">
        <title>Complete genome sequence of Treponema succinifaciens type strain (6091).</title>
        <authorList>
            <person name="Han C."/>
            <person name="Gronow S."/>
            <person name="Teshima H."/>
            <person name="Lapidus A."/>
            <person name="Nolan M."/>
            <person name="Lucas S."/>
            <person name="Hammon N."/>
            <person name="Deshpande S."/>
            <person name="Cheng J.F."/>
            <person name="Zeytun A."/>
            <person name="Tapia R."/>
            <person name="Goodwin L."/>
            <person name="Pitluck S."/>
            <person name="Liolios K."/>
            <person name="Pagani I."/>
            <person name="Ivanova N."/>
            <person name="Mavromatis K."/>
            <person name="Mikhailova N."/>
            <person name="Huntemann M."/>
            <person name="Pati A."/>
            <person name="Chen A."/>
            <person name="Palaniappan K."/>
            <person name="Land M."/>
            <person name="Hauser L."/>
            <person name="Brambilla E.M."/>
            <person name="Rohde M."/>
            <person name="Goker M."/>
            <person name="Woyke T."/>
            <person name="Bristow J."/>
            <person name="Eisen J.A."/>
            <person name="Markowitz V."/>
            <person name="Hugenholtz P."/>
            <person name="Kyrpides N.C."/>
            <person name="Klenk H.P."/>
            <person name="Detter J.C."/>
        </authorList>
    </citation>
    <scope>NUCLEOTIDE SEQUENCE [LARGE SCALE GENOMIC DNA]</scope>
    <source>
        <strain evidence="6">ATCC 33096 / DSM 2489 / 6091</strain>
    </source>
</reference>
<dbReference type="GO" id="GO:0030246">
    <property type="term" value="F:carbohydrate binding"/>
    <property type="evidence" value="ECO:0007669"/>
    <property type="project" value="InterPro"/>
</dbReference>
<dbReference type="KEGG" id="tsu:Tresu_1339"/>
<dbReference type="PANTHER" id="PTHR36306:SF1">
    <property type="entry name" value="ALPHA-AMYLASE-RELATED"/>
    <property type="match status" value="1"/>
</dbReference>
<dbReference type="HOGENOM" id="CLU_026700_0_0_12"/>
<gene>
    <name evidence="5" type="ordered locus">Tresu_1339</name>
</gene>
<name>F2NS10_TRES6</name>
<dbReference type="RefSeq" id="WP_013701531.1">
    <property type="nucleotide sequence ID" value="NC_015385.1"/>
</dbReference>
<dbReference type="EMBL" id="CP002631">
    <property type="protein sequence ID" value="AEB14246.1"/>
    <property type="molecule type" value="Genomic_DNA"/>
</dbReference>
<proteinExistence type="inferred from homology"/>
<dbReference type="eggNOG" id="COG1449">
    <property type="taxonomic scope" value="Bacteria"/>
</dbReference>
<dbReference type="Pfam" id="PF03065">
    <property type="entry name" value="Glyco_hydro_57"/>
    <property type="match status" value="1"/>
</dbReference>
<dbReference type="Gene3D" id="3.20.110.20">
    <property type="match status" value="1"/>
</dbReference>
<dbReference type="Pfam" id="PF09095">
    <property type="entry name" value="AmyA-gluTrfs_C"/>
    <property type="match status" value="1"/>
</dbReference>
<evidence type="ECO:0000313" key="6">
    <source>
        <dbReference type="Proteomes" id="UP000006852"/>
    </source>
</evidence>
<dbReference type="InterPro" id="IPR014718">
    <property type="entry name" value="GH-type_carb-bd"/>
</dbReference>
<dbReference type="GO" id="GO:0016787">
    <property type="term" value="F:hydrolase activity"/>
    <property type="evidence" value="ECO:0007669"/>
    <property type="project" value="UniProtKB-KW"/>
</dbReference>
<evidence type="ECO:0000259" key="4">
    <source>
        <dbReference type="Pfam" id="PF09095"/>
    </source>
</evidence>
<dbReference type="Gene3D" id="2.70.98.10">
    <property type="match status" value="1"/>
</dbReference>
<keyword evidence="2" id="KW-0119">Carbohydrate metabolism</keyword>
<dbReference type="PANTHER" id="PTHR36306">
    <property type="entry name" value="ALPHA-AMYLASE-RELATED-RELATED"/>
    <property type="match status" value="1"/>
</dbReference>
<feature type="domain" description="Alpha-amylase/4-alpha-glucanotransferase C-terminal" evidence="4">
    <location>
        <begin position="439"/>
        <end position="566"/>
    </location>
</feature>
<dbReference type="InterPro" id="IPR011013">
    <property type="entry name" value="Gal_mutarotase_sf_dom"/>
</dbReference>
<keyword evidence="5" id="KW-0378">Hydrolase</keyword>
<dbReference type="InterPro" id="IPR015179">
    <property type="entry name" value="A-amylase/a-glucTrfase_C"/>
</dbReference>
<reference evidence="6" key="2">
    <citation type="submission" date="2011-04" db="EMBL/GenBank/DDBJ databases">
        <title>The complete genome of chromosome of Treponema succinifaciens DSM 2489.</title>
        <authorList>
            <person name="Lucas S."/>
            <person name="Copeland A."/>
            <person name="Lapidus A."/>
            <person name="Bruce D."/>
            <person name="Goodwin L."/>
            <person name="Pitluck S."/>
            <person name="Peters L."/>
            <person name="Kyrpides N."/>
            <person name="Mavromatis K."/>
            <person name="Ivanova N."/>
            <person name="Ovchinnikova G."/>
            <person name="Teshima H."/>
            <person name="Detter J.C."/>
            <person name="Tapia R."/>
            <person name="Han C."/>
            <person name="Land M."/>
            <person name="Hauser L."/>
            <person name="Markowitz V."/>
            <person name="Cheng J.-F."/>
            <person name="Hugenholtz P."/>
            <person name="Woyke T."/>
            <person name="Wu D."/>
            <person name="Gronow S."/>
            <person name="Wellnitz S."/>
            <person name="Brambilla E."/>
            <person name="Klenk H.-P."/>
            <person name="Eisen J.A."/>
        </authorList>
    </citation>
    <scope>NUCLEOTIDE SEQUENCE [LARGE SCALE GENOMIC DNA]</scope>
    <source>
        <strain evidence="6">ATCC 33096 / DSM 2489 / 6091</strain>
    </source>
</reference>
<dbReference type="InterPro" id="IPR004300">
    <property type="entry name" value="Glyco_hydro_57_N"/>
</dbReference>
<dbReference type="SUPFAM" id="SSF88713">
    <property type="entry name" value="Glycoside hydrolase/deacetylase"/>
    <property type="match status" value="1"/>
</dbReference>
<protein>
    <submittedName>
        <fullName evidence="5">Glycoside hydrolase family 57</fullName>
    </submittedName>
</protein>
<dbReference type="Proteomes" id="UP000006852">
    <property type="component" value="Chromosome"/>
</dbReference>
<dbReference type="InterPro" id="IPR011330">
    <property type="entry name" value="Glyco_hydro/deAcase_b/a-brl"/>
</dbReference>
<dbReference type="OrthoDB" id="8476at2"/>
<feature type="domain" description="Glycoside hydrolase family 57 N-terminal" evidence="3">
    <location>
        <begin position="27"/>
        <end position="177"/>
    </location>
</feature>
<evidence type="ECO:0000256" key="1">
    <source>
        <dbReference type="ARBA" id="ARBA00006821"/>
    </source>
</evidence>